<dbReference type="GO" id="GO:0005085">
    <property type="term" value="F:guanyl-nucleotide exchange factor activity"/>
    <property type="evidence" value="ECO:0007669"/>
    <property type="project" value="TreeGrafter"/>
</dbReference>
<sequence>MVAVRNYHGTPSPPGKPPLSFQTGDVIELLKGDPDTSWFAGNMEQQQADNRLKSHSSGTYLTRERICHQHQFSDDAEHPVYQQEPGEISPGGVGRGEGQG</sequence>
<evidence type="ECO:0000256" key="2">
    <source>
        <dbReference type="SAM" id="MobiDB-lite"/>
    </source>
</evidence>
<keyword evidence="1" id="KW-0728">SH3 domain</keyword>
<evidence type="ECO:0000313" key="4">
    <source>
        <dbReference type="EMBL" id="KAJ8347008.1"/>
    </source>
</evidence>
<accession>A0A9Q1EXV5</accession>
<dbReference type="InterPro" id="IPR001452">
    <property type="entry name" value="SH3_domain"/>
</dbReference>
<reference evidence="4" key="1">
    <citation type="journal article" date="2023" name="Science">
        <title>Genome structures resolve the early diversification of teleost fishes.</title>
        <authorList>
            <person name="Parey E."/>
            <person name="Louis A."/>
            <person name="Montfort J."/>
            <person name="Bouchez O."/>
            <person name="Roques C."/>
            <person name="Iampietro C."/>
            <person name="Lluch J."/>
            <person name="Castinel A."/>
            <person name="Donnadieu C."/>
            <person name="Desvignes T."/>
            <person name="Floi Bucao C."/>
            <person name="Jouanno E."/>
            <person name="Wen M."/>
            <person name="Mejri S."/>
            <person name="Dirks R."/>
            <person name="Jansen H."/>
            <person name="Henkel C."/>
            <person name="Chen W.J."/>
            <person name="Zahm M."/>
            <person name="Cabau C."/>
            <person name="Klopp C."/>
            <person name="Thompson A.W."/>
            <person name="Robinson-Rechavi M."/>
            <person name="Braasch I."/>
            <person name="Lecointre G."/>
            <person name="Bobe J."/>
            <person name="Postlethwait J.H."/>
            <person name="Berthelot C."/>
            <person name="Roest Crollius H."/>
            <person name="Guiguen Y."/>
        </authorList>
    </citation>
    <scope>NUCLEOTIDE SEQUENCE</scope>
    <source>
        <strain evidence="4">WJC10195</strain>
    </source>
</reference>
<keyword evidence="5" id="KW-1185">Reference proteome</keyword>
<feature type="compositionally biased region" description="Gly residues" evidence="2">
    <location>
        <begin position="89"/>
        <end position="100"/>
    </location>
</feature>
<name>A0A9Q1EXV5_SYNKA</name>
<feature type="region of interest" description="Disordered" evidence="2">
    <location>
        <begin position="1"/>
        <end position="22"/>
    </location>
</feature>
<dbReference type="GO" id="GO:0005737">
    <property type="term" value="C:cytoplasm"/>
    <property type="evidence" value="ECO:0007669"/>
    <property type="project" value="TreeGrafter"/>
</dbReference>
<evidence type="ECO:0000256" key="1">
    <source>
        <dbReference type="ARBA" id="ARBA00022443"/>
    </source>
</evidence>
<feature type="domain" description="SH3" evidence="3">
    <location>
        <begin position="1"/>
        <end position="42"/>
    </location>
</feature>
<dbReference type="Gene3D" id="2.30.30.40">
    <property type="entry name" value="SH3 Domains"/>
    <property type="match status" value="1"/>
</dbReference>
<feature type="region of interest" description="Disordered" evidence="2">
    <location>
        <begin position="68"/>
        <end position="100"/>
    </location>
</feature>
<gene>
    <name evidence="4" type="ORF">SKAU_G00284090</name>
</gene>
<dbReference type="AlphaFoldDB" id="A0A9Q1EXV5"/>
<dbReference type="PANTHER" id="PTHR45818">
    <property type="entry name" value="PROTEIN VAV"/>
    <property type="match status" value="1"/>
</dbReference>
<dbReference type="InterPro" id="IPR036860">
    <property type="entry name" value="SH2_dom_sf"/>
</dbReference>
<protein>
    <recommendedName>
        <fullName evidence="3">SH3 domain-containing protein</fullName>
    </recommendedName>
</protein>
<proteinExistence type="predicted"/>
<dbReference type="EMBL" id="JAINUF010000011">
    <property type="protein sequence ID" value="KAJ8347008.1"/>
    <property type="molecule type" value="Genomic_DNA"/>
</dbReference>
<dbReference type="Proteomes" id="UP001152622">
    <property type="component" value="Chromosome 11"/>
</dbReference>
<feature type="compositionally biased region" description="Basic and acidic residues" evidence="2">
    <location>
        <begin position="68"/>
        <end position="78"/>
    </location>
</feature>
<organism evidence="4 5">
    <name type="scientific">Synaphobranchus kaupii</name>
    <name type="common">Kaup's arrowtooth eel</name>
    <dbReference type="NCBI Taxonomy" id="118154"/>
    <lineage>
        <taxon>Eukaryota</taxon>
        <taxon>Metazoa</taxon>
        <taxon>Chordata</taxon>
        <taxon>Craniata</taxon>
        <taxon>Vertebrata</taxon>
        <taxon>Euteleostomi</taxon>
        <taxon>Actinopterygii</taxon>
        <taxon>Neopterygii</taxon>
        <taxon>Teleostei</taxon>
        <taxon>Anguilliformes</taxon>
        <taxon>Synaphobranchidae</taxon>
        <taxon>Synaphobranchus</taxon>
    </lineage>
</organism>
<evidence type="ECO:0000313" key="5">
    <source>
        <dbReference type="Proteomes" id="UP001152622"/>
    </source>
</evidence>
<dbReference type="PANTHER" id="PTHR45818:SF4">
    <property type="entry name" value="GUANINE NUCLEOTIDE EXCHANGE FACTOR VAV2"/>
    <property type="match status" value="1"/>
</dbReference>
<dbReference type="GO" id="GO:0016477">
    <property type="term" value="P:cell migration"/>
    <property type="evidence" value="ECO:0007669"/>
    <property type="project" value="TreeGrafter"/>
</dbReference>
<evidence type="ECO:0000259" key="3">
    <source>
        <dbReference type="Pfam" id="PF07653"/>
    </source>
</evidence>
<dbReference type="SUPFAM" id="SSF55550">
    <property type="entry name" value="SH2 domain"/>
    <property type="match status" value="1"/>
</dbReference>
<dbReference type="Pfam" id="PF07653">
    <property type="entry name" value="SH3_2"/>
    <property type="match status" value="1"/>
</dbReference>
<comment type="caution">
    <text evidence="4">The sequence shown here is derived from an EMBL/GenBank/DDBJ whole genome shotgun (WGS) entry which is preliminary data.</text>
</comment>
<dbReference type="OrthoDB" id="5340910at2759"/>